<feature type="region of interest" description="Disordered" evidence="2">
    <location>
        <begin position="154"/>
        <end position="203"/>
    </location>
</feature>
<feature type="compositionally biased region" description="Basic and acidic residues" evidence="2">
    <location>
        <begin position="187"/>
        <end position="203"/>
    </location>
</feature>
<name>A0A8H7R031_9FUNG</name>
<feature type="region of interest" description="Disordered" evidence="2">
    <location>
        <begin position="91"/>
        <end position="111"/>
    </location>
</feature>
<evidence type="ECO:0000256" key="1">
    <source>
        <dbReference type="ARBA" id="ARBA00022553"/>
    </source>
</evidence>
<dbReference type="OrthoDB" id="5576775at2759"/>
<dbReference type="Pfam" id="PF08729">
    <property type="entry name" value="HUN"/>
    <property type="match status" value="1"/>
</dbReference>
<evidence type="ECO:0000313" key="6">
    <source>
        <dbReference type="Proteomes" id="UP000603453"/>
    </source>
</evidence>
<sequence>MEVNATINESEVMETPIVKQYRPQKTIRIHVNTNDQPRPVIFNYRQLYKQELKKTEEIPGQPTQPVQSVQPVETADDLFFKELLEKAKTYAMDEDDVDDDGSDEESATVGKKQVANDYDFEDPFIDDSEMLLDQPHEYHQPEFDGFFVYHGPLDGHGGSERNKPAATKRRAPTKAKAAAPAPATKKAIGDKARKKAADDHPTEEVKKTVGLAALAAGIGKGKKVLSPAKTAIPAAATAATSSAATTVATLKSATPSSTSTAVQSTPALVVAPSAAEKNVKIIPNKATANVNLNRKVTSAADQPAKKRKKMEKEVEEKPLINPSLLMQEDLDKKKKVNHTPELKPLDPEIEILMDKIRRDAVHEDFQNKAKFPLSLKPTVLEAGLVMFRKYKTIEENLVFHLMTVLPYNRFTLKKFLTTKSGQMRIDELQQEIDELAILLKQTIDKMMPEQQRSFEEKLAQIQTEPANTEDDSAPTPKFKCNDEVRKILYDIIQSEEQSIHIAKLVASAHKDPENKIDGVASDGKARKLMYQRLLSCWPEGWMNSYEMSRQYSQYKSKLAGLSEKKAPMQAVDARKRRKITPQSSPLEEGIRKKQSIAESGIAPPDASSFIQKMNVGQTSVITIDDDDDEPPSSSWNQANSMKIEALISKRHDQH</sequence>
<feature type="compositionally biased region" description="Acidic residues" evidence="2">
    <location>
        <begin position="92"/>
        <end position="106"/>
    </location>
</feature>
<organism evidence="5 6">
    <name type="scientific">Mucor saturninus</name>
    <dbReference type="NCBI Taxonomy" id="64648"/>
    <lineage>
        <taxon>Eukaryota</taxon>
        <taxon>Fungi</taxon>
        <taxon>Fungi incertae sedis</taxon>
        <taxon>Mucoromycota</taxon>
        <taxon>Mucoromycotina</taxon>
        <taxon>Mucoromycetes</taxon>
        <taxon>Mucorales</taxon>
        <taxon>Mucorineae</taxon>
        <taxon>Mucoraceae</taxon>
        <taxon>Mucor</taxon>
    </lineage>
</organism>
<dbReference type="Proteomes" id="UP000603453">
    <property type="component" value="Unassembled WGS sequence"/>
</dbReference>
<dbReference type="AlphaFoldDB" id="A0A8H7R031"/>
<evidence type="ECO:0000259" key="4">
    <source>
        <dbReference type="Pfam" id="PF14075"/>
    </source>
</evidence>
<evidence type="ECO:0000259" key="3">
    <source>
        <dbReference type="Pfam" id="PF08729"/>
    </source>
</evidence>
<feature type="region of interest" description="Disordered" evidence="2">
    <location>
        <begin position="620"/>
        <end position="654"/>
    </location>
</feature>
<keyword evidence="1" id="KW-0597">Phosphoprotein</keyword>
<dbReference type="Pfam" id="PF14075">
    <property type="entry name" value="UBN_AB"/>
    <property type="match status" value="1"/>
</dbReference>
<keyword evidence="6" id="KW-1185">Reference proteome</keyword>
<proteinExistence type="predicted"/>
<dbReference type="InterPro" id="IPR014840">
    <property type="entry name" value="HRD"/>
</dbReference>
<dbReference type="EMBL" id="JAEPRD010000066">
    <property type="protein sequence ID" value="KAG2201962.1"/>
    <property type="molecule type" value="Genomic_DNA"/>
</dbReference>
<feature type="region of interest" description="Disordered" evidence="2">
    <location>
        <begin position="566"/>
        <end position="592"/>
    </location>
</feature>
<feature type="compositionally biased region" description="Low complexity" evidence="2">
    <location>
        <begin position="174"/>
        <end position="186"/>
    </location>
</feature>
<reference evidence="5" key="1">
    <citation type="submission" date="2020-12" db="EMBL/GenBank/DDBJ databases">
        <title>Metabolic potential, ecology and presence of endohyphal bacteria is reflected in genomic diversity of Mucoromycotina.</title>
        <authorList>
            <person name="Muszewska A."/>
            <person name="Okrasinska A."/>
            <person name="Steczkiewicz K."/>
            <person name="Drgas O."/>
            <person name="Orlowska M."/>
            <person name="Perlinska-Lenart U."/>
            <person name="Aleksandrzak-Piekarczyk T."/>
            <person name="Szatraj K."/>
            <person name="Zielenkiewicz U."/>
            <person name="Pilsyk S."/>
            <person name="Malc E."/>
            <person name="Mieczkowski P."/>
            <person name="Kruszewska J.S."/>
            <person name="Biernat P."/>
            <person name="Pawlowska J."/>
        </authorList>
    </citation>
    <scope>NUCLEOTIDE SEQUENCE</scope>
    <source>
        <strain evidence="5">WA0000017839</strain>
    </source>
</reference>
<gene>
    <name evidence="5" type="ORF">INT47_000501</name>
</gene>
<protein>
    <submittedName>
        <fullName evidence="5">Uncharacterized protein</fullName>
    </submittedName>
</protein>
<feature type="domain" description="Ubinuclein middle" evidence="4">
    <location>
        <begin position="343"/>
        <end position="549"/>
    </location>
</feature>
<comment type="caution">
    <text evidence="5">The sequence shown here is derived from an EMBL/GenBank/DDBJ whole genome shotgun (WGS) entry which is preliminary data.</text>
</comment>
<accession>A0A8H7R031</accession>
<feature type="domain" description="Hpc2-related" evidence="3">
    <location>
        <begin position="113"/>
        <end position="154"/>
    </location>
</feature>
<feature type="compositionally biased region" description="Polar residues" evidence="2">
    <location>
        <begin position="631"/>
        <end position="640"/>
    </location>
</feature>
<evidence type="ECO:0000256" key="2">
    <source>
        <dbReference type="SAM" id="MobiDB-lite"/>
    </source>
</evidence>
<dbReference type="InterPro" id="IPR026947">
    <property type="entry name" value="UBN_middle_dom"/>
</dbReference>
<evidence type="ECO:0000313" key="5">
    <source>
        <dbReference type="EMBL" id="KAG2201962.1"/>
    </source>
</evidence>